<dbReference type="GO" id="GO:0004222">
    <property type="term" value="F:metalloendopeptidase activity"/>
    <property type="evidence" value="ECO:0007669"/>
    <property type="project" value="TreeGrafter"/>
</dbReference>
<dbReference type="Proteomes" id="UP000272942">
    <property type="component" value="Unassembled WGS sequence"/>
</dbReference>
<dbReference type="AlphaFoldDB" id="A0A183B2P6"/>
<dbReference type="Gene3D" id="3.30.830.10">
    <property type="entry name" value="Metalloenzyme, LuxS/M16 peptidase-like"/>
    <property type="match status" value="1"/>
</dbReference>
<dbReference type="EMBL" id="UZAN01055182">
    <property type="protein sequence ID" value="VDP90753.1"/>
    <property type="molecule type" value="Genomic_DNA"/>
</dbReference>
<reference evidence="3" key="1">
    <citation type="submission" date="2016-06" db="UniProtKB">
        <authorList>
            <consortium name="WormBaseParasite"/>
        </authorList>
    </citation>
    <scope>IDENTIFICATION</scope>
</reference>
<dbReference type="WBParaSite" id="ECPE_0001352001-mRNA-1">
    <property type="protein sequence ID" value="ECPE_0001352001-mRNA-1"/>
    <property type="gene ID" value="ECPE_0001352001"/>
</dbReference>
<evidence type="ECO:0000313" key="3">
    <source>
        <dbReference type="WBParaSite" id="ECPE_0001352001-mRNA-1"/>
    </source>
</evidence>
<proteinExistence type="predicted"/>
<dbReference type="GO" id="GO:0046872">
    <property type="term" value="F:metal ion binding"/>
    <property type="evidence" value="ECO:0007669"/>
    <property type="project" value="InterPro"/>
</dbReference>
<reference evidence="1 2" key="2">
    <citation type="submission" date="2018-11" db="EMBL/GenBank/DDBJ databases">
        <authorList>
            <consortium name="Pathogen Informatics"/>
        </authorList>
    </citation>
    <scope>NUCLEOTIDE SEQUENCE [LARGE SCALE GENOMIC DNA]</scope>
    <source>
        <strain evidence="1 2">Egypt</strain>
    </source>
</reference>
<name>A0A183B2P6_9TREM</name>
<evidence type="ECO:0000313" key="2">
    <source>
        <dbReference type="Proteomes" id="UP000272942"/>
    </source>
</evidence>
<dbReference type="PANTHER" id="PTHR43016:SF13">
    <property type="entry name" value="PRESEQUENCE PROTEASE, MITOCHONDRIAL"/>
    <property type="match status" value="1"/>
</dbReference>
<dbReference type="GO" id="GO:0016485">
    <property type="term" value="P:protein processing"/>
    <property type="evidence" value="ECO:0007669"/>
    <property type="project" value="TreeGrafter"/>
</dbReference>
<dbReference type="GO" id="GO:0005759">
    <property type="term" value="C:mitochondrial matrix"/>
    <property type="evidence" value="ECO:0007669"/>
    <property type="project" value="TreeGrafter"/>
</dbReference>
<keyword evidence="2" id="KW-1185">Reference proteome</keyword>
<dbReference type="OrthoDB" id="6267870at2759"/>
<sequence>MLHRSQANFMNALTASDWTMYPFATMNETDFQNLFDVYTDAVFNPKLNELDFMQEGWRLEPEELSEEAKLRLKGVVFNEMKGVFLAHPGKYSFASP</sequence>
<dbReference type="SUPFAM" id="SSF63411">
    <property type="entry name" value="LuxS/MPP-like metallohydrolase"/>
    <property type="match status" value="1"/>
</dbReference>
<organism evidence="3">
    <name type="scientific">Echinostoma caproni</name>
    <dbReference type="NCBI Taxonomy" id="27848"/>
    <lineage>
        <taxon>Eukaryota</taxon>
        <taxon>Metazoa</taxon>
        <taxon>Spiralia</taxon>
        <taxon>Lophotrochozoa</taxon>
        <taxon>Platyhelminthes</taxon>
        <taxon>Trematoda</taxon>
        <taxon>Digenea</taxon>
        <taxon>Plagiorchiida</taxon>
        <taxon>Echinostomata</taxon>
        <taxon>Echinostomatoidea</taxon>
        <taxon>Echinostomatidae</taxon>
        <taxon>Echinostoma</taxon>
    </lineage>
</organism>
<dbReference type="InterPro" id="IPR011249">
    <property type="entry name" value="Metalloenz_LuxS/M16"/>
</dbReference>
<evidence type="ECO:0000313" key="1">
    <source>
        <dbReference type="EMBL" id="VDP90753.1"/>
    </source>
</evidence>
<dbReference type="PANTHER" id="PTHR43016">
    <property type="entry name" value="PRESEQUENCE PROTEASE"/>
    <property type="match status" value="1"/>
</dbReference>
<protein>
    <submittedName>
        <fullName evidence="3">SnoaL-like domain-containing protein</fullName>
    </submittedName>
</protein>
<accession>A0A183B2P6</accession>
<gene>
    <name evidence="1" type="ORF">ECPE_LOCUS13481</name>
</gene>